<name>A0A0G1XZY8_9BACT</name>
<dbReference type="SUPFAM" id="SSF111331">
    <property type="entry name" value="NAD kinase/diacylglycerol kinase-like"/>
    <property type="match status" value="1"/>
</dbReference>
<protein>
    <recommendedName>
        <fullName evidence="1">DAGKc domain-containing protein</fullName>
    </recommendedName>
</protein>
<dbReference type="PROSITE" id="PS50146">
    <property type="entry name" value="DAGK"/>
    <property type="match status" value="1"/>
</dbReference>
<dbReference type="InterPro" id="IPR001206">
    <property type="entry name" value="Diacylglycerol_kinase_cat_dom"/>
</dbReference>
<dbReference type="InterPro" id="IPR016064">
    <property type="entry name" value="NAD/diacylglycerol_kinase_sf"/>
</dbReference>
<evidence type="ECO:0000259" key="1">
    <source>
        <dbReference type="PROSITE" id="PS50146"/>
    </source>
</evidence>
<proteinExistence type="predicted"/>
<accession>A0A0G1XZY8</accession>
<sequence length="250" mass="27360">MYYYIYDEFVSNKKYERELIAIENRLADLGIAGRVARLALFKHAEALIADELRRGQIETVVVVGNDQTVHKVSDAISGYDVALGLIPLGPDNQFGKMLGIPLGVAAVDVLSARNIEVIDVGRLNGQRFVTGVCFPRQIGTVICDNRFTMKTERAGVIEVRNLACEADPSGGMGNPTDGLLETVIAVEPKSFFFHRASSRKKSVVGSKEIEIDFPETVIATADGKKVESSHFSITVEPLALKVITGKERMF</sequence>
<comment type="caution">
    <text evidence="2">The sequence shown here is derived from an EMBL/GenBank/DDBJ whole genome shotgun (WGS) entry which is preliminary data.</text>
</comment>
<evidence type="ECO:0000313" key="3">
    <source>
        <dbReference type="Proteomes" id="UP000033865"/>
    </source>
</evidence>
<dbReference type="GO" id="GO:0016301">
    <property type="term" value="F:kinase activity"/>
    <property type="evidence" value="ECO:0007669"/>
    <property type="project" value="InterPro"/>
</dbReference>
<dbReference type="Proteomes" id="UP000033865">
    <property type="component" value="Unassembled WGS sequence"/>
</dbReference>
<dbReference type="Gene3D" id="2.60.200.40">
    <property type="match status" value="1"/>
</dbReference>
<feature type="domain" description="DAGKc" evidence="1">
    <location>
        <begin position="42"/>
        <end position="127"/>
    </location>
</feature>
<dbReference type="InterPro" id="IPR017438">
    <property type="entry name" value="ATP-NAD_kinase_N"/>
</dbReference>
<evidence type="ECO:0000313" key="2">
    <source>
        <dbReference type="EMBL" id="KKW36743.1"/>
    </source>
</evidence>
<dbReference type="AlphaFoldDB" id="A0A0G1XZY8"/>
<dbReference type="EMBL" id="LCRN01000013">
    <property type="protein sequence ID" value="KKW36743.1"/>
    <property type="molecule type" value="Genomic_DNA"/>
</dbReference>
<gene>
    <name evidence="2" type="ORF">UY82_C0013G0007</name>
</gene>
<reference evidence="2 3" key="1">
    <citation type="journal article" date="2015" name="Nature">
        <title>rRNA introns, odd ribosomes, and small enigmatic genomes across a large radiation of phyla.</title>
        <authorList>
            <person name="Brown C.T."/>
            <person name="Hug L.A."/>
            <person name="Thomas B.C."/>
            <person name="Sharon I."/>
            <person name="Castelle C.J."/>
            <person name="Singh A."/>
            <person name="Wilkins M.J."/>
            <person name="Williams K.H."/>
            <person name="Banfield J.F."/>
        </authorList>
    </citation>
    <scope>NUCLEOTIDE SEQUENCE [LARGE SCALE GENOMIC DNA]</scope>
</reference>
<dbReference type="Pfam" id="PF00781">
    <property type="entry name" value="DAGK_cat"/>
    <property type="match status" value="1"/>
</dbReference>
<dbReference type="Gene3D" id="3.40.50.10330">
    <property type="entry name" value="Probable inorganic polyphosphate/atp-NAD kinase, domain 1"/>
    <property type="match status" value="1"/>
</dbReference>
<organism evidence="2 3">
    <name type="scientific">Candidatus Uhrbacteria bacterium GW2011_GWC2_53_7</name>
    <dbReference type="NCBI Taxonomy" id="1618986"/>
    <lineage>
        <taxon>Bacteria</taxon>
        <taxon>Candidatus Uhriibacteriota</taxon>
    </lineage>
</organism>